<dbReference type="AlphaFoldDB" id="A0A6N2LXX8"/>
<reference evidence="2" key="1">
    <citation type="submission" date="2019-03" db="EMBL/GenBank/DDBJ databases">
        <authorList>
            <person name="Mank J."/>
            <person name="Almeida P."/>
        </authorList>
    </citation>
    <scope>NUCLEOTIDE SEQUENCE</scope>
    <source>
        <strain evidence="2">78183</strain>
    </source>
</reference>
<feature type="compositionally biased region" description="Polar residues" evidence="1">
    <location>
        <begin position="525"/>
        <end position="538"/>
    </location>
</feature>
<dbReference type="PANTHER" id="PTHR33873:SF1">
    <property type="entry name" value="TRANSCRIPTION FACTOR VOZ1"/>
    <property type="match status" value="1"/>
</dbReference>
<evidence type="ECO:0000313" key="2">
    <source>
        <dbReference type="EMBL" id="VFU46041.1"/>
    </source>
</evidence>
<gene>
    <name evidence="2" type="ORF">SVIM_LOCUS290667</name>
</gene>
<evidence type="ECO:0008006" key="3">
    <source>
        <dbReference type="Google" id="ProtNLM"/>
    </source>
</evidence>
<sequence>MGIINSVPKKKESPLPFAPGIYIFTYKDLFLFSHFFDTYHSIRAPLFLSVFFSCSLLVRTARKIFLGFVEGKGSVTVMGKGSKINCKSASHKLFKDKAKNRVDDLQGMFLDLQFARKESRMVDVAVLEEQVHQMLREWKAELNEPSPASSLQQVIIEYHIPFIVHGGSLGSFSTDICRLLQLCEEEDDATSALAAPKLEPNDQRLQVGNNGYGVNHGQQEHVFPFVDQCKDSPSGVHSMLINSVEGVAQLEYHDFDLPQNSEQNLYTGFNGMDLGEDATHLVSSYLPSMFLPPSAFLGPKCALWDCSRPAQGGLDWCQDYCSSFHHAVALNEGPPGLSPILRPGGIGLKDGLLFSSLSAKVEGKDVGIPECEGAATAKSPWNAPELFDLSVLKGETIREWLFFDKPRRAFESGNRKQRSLPDYTGRGWHESRKQVMNEFGGLKRSYYMDPQPLNNFEWHLYEYEINNCDACALYRLELKAVDGKKSAKGKVANESVADLQKQMGRLTAEFPAEHKRAVKGRTKVNSKASAGNVYSGSTRVAPPTNEAYDNGPGPHYDYLAENLGDYYLTQFKKP</sequence>
<dbReference type="GO" id="GO:0043565">
    <property type="term" value="F:sequence-specific DNA binding"/>
    <property type="evidence" value="ECO:0007669"/>
    <property type="project" value="TreeGrafter"/>
</dbReference>
<dbReference type="GO" id="GO:0005634">
    <property type="term" value="C:nucleus"/>
    <property type="evidence" value="ECO:0007669"/>
    <property type="project" value="TreeGrafter"/>
</dbReference>
<dbReference type="InterPro" id="IPR039277">
    <property type="entry name" value="VOZ1/VOZ2"/>
</dbReference>
<evidence type="ECO:0000256" key="1">
    <source>
        <dbReference type="SAM" id="MobiDB-lite"/>
    </source>
</evidence>
<protein>
    <recommendedName>
        <fullName evidence="3">Transcription factor VOZ1</fullName>
    </recommendedName>
</protein>
<dbReference type="EMBL" id="CAADRP010001633">
    <property type="protein sequence ID" value="VFU46041.1"/>
    <property type="molecule type" value="Genomic_DNA"/>
</dbReference>
<accession>A0A6N2LXX8</accession>
<dbReference type="GO" id="GO:0048578">
    <property type="term" value="P:positive regulation of long-day photoperiodism, flowering"/>
    <property type="evidence" value="ECO:0007669"/>
    <property type="project" value="InterPro"/>
</dbReference>
<name>A0A6N2LXX8_SALVM</name>
<proteinExistence type="predicted"/>
<organism evidence="2">
    <name type="scientific">Salix viminalis</name>
    <name type="common">Common osier</name>
    <name type="synonym">Basket willow</name>
    <dbReference type="NCBI Taxonomy" id="40686"/>
    <lineage>
        <taxon>Eukaryota</taxon>
        <taxon>Viridiplantae</taxon>
        <taxon>Streptophyta</taxon>
        <taxon>Embryophyta</taxon>
        <taxon>Tracheophyta</taxon>
        <taxon>Spermatophyta</taxon>
        <taxon>Magnoliopsida</taxon>
        <taxon>eudicotyledons</taxon>
        <taxon>Gunneridae</taxon>
        <taxon>Pentapetalae</taxon>
        <taxon>rosids</taxon>
        <taxon>fabids</taxon>
        <taxon>Malpighiales</taxon>
        <taxon>Salicaceae</taxon>
        <taxon>Saliceae</taxon>
        <taxon>Salix</taxon>
    </lineage>
</organism>
<dbReference type="GO" id="GO:0045893">
    <property type="term" value="P:positive regulation of DNA-templated transcription"/>
    <property type="evidence" value="ECO:0007669"/>
    <property type="project" value="TreeGrafter"/>
</dbReference>
<dbReference type="PANTHER" id="PTHR33873">
    <property type="entry name" value="TRANSCRIPTION FACTOR VOZ1"/>
    <property type="match status" value="1"/>
</dbReference>
<feature type="region of interest" description="Disordered" evidence="1">
    <location>
        <begin position="520"/>
        <end position="553"/>
    </location>
</feature>